<sequence>MKAIRDEDIDTQEEITEQSILNKHNINDKKFTNLEGDEVTRTDGVVSSKENSDKYFINDTKRGHFFKIPEAKRKNKIIQSTISKVNNNSSHNQDKNEELEDGTVIFDTFIHSPPSKVNEDDDVLALSPSSVSSYASSPKEEWEITSDILSKESSYEIINLYEIDKVTEISDIDINSVQINKKSNKIKGDNRNHKENHYNNFKPLKLVQKNNNNEF</sequence>
<dbReference type="EMBL" id="BSXN01000144">
    <property type="protein sequence ID" value="GME67313.1"/>
    <property type="molecule type" value="Genomic_DNA"/>
</dbReference>
<reference evidence="1" key="1">
    <citation type="submission" date="2023-04" db="EMBL/GenBank/DDBJ databases">
        <title>Candida boidinii NBRC 10035.</title>
        <authorList>
            <person name="Ichikawa N."/>
            <person name="Sato H."/>
            <person name="Tonouchi N."/>
        </authorList>
    </citation>
    <scope>NUCLEOTIDE SEQUENCE</scope>
    <source>
        <strain evidence="1">NBRC 10035</strain>
    </source>
</reference>
<evidence type="ECO:0000313" key="2">
    <source>
        <dbReference type="Proteomes" id="UP001165120"/>
    </source>
</evidence>
<accession>A0A9W6WDP9</accession>
<gene>
    <name evidence="1" type="ORF">Cboi02_000073800</name>
</gene>
<dbReference type="AlphaFoldDB" id="A0A9W6WDP9"/>
<keyword evidence="2" id="KW-1185">Reference proteome</keyword>
<organism evidence="1 2">
    <name type="scientific">Candida boidinii</name>
    <name type="common">Yeast</name>
    <dbReference type="NCBI Taxonomy" id="5477"/>
    <lineage>
        <taxon>Eukaryota</taxon>
        <taxon>Fungi</taxon>
        <taxon>Dikarya</taxon>
        <taxon>Ascomycota</taxon>
        <taxon>Saccharomycotina</taxon>
        <taxon>Pichiomycetes</taxon>
        <taxon>Pichiales</taxon>
        <taxon>Pichiaceae</taxon>
        <taxon>Ogataea</taxon>
        <taxon>Ogataea/Candida clade</taxon>
    </lineage>
</organism>
<name>A0A9W6WDP9_CANBO</name>
<proteinExistence type="predicted"/>
<evidence type="ECO:0000313" key="1">
    <source>
        <dbReference type="EMBL" id="GME67313.1"/>
    </source>
</evidence>
<comment type="caution">
    <text evidence="1">The sequence shown here is derived from an EMBL/GenBank/DDBJ whole genome shotgun (WGS) entry which is preliminary data.</text>
</comment>
<dbReference type="Gene3D" id="3.30.160.780">
    <property type="match status" value="1"/>
</dbReference>
<dbReference type="Proteomes" id="UP001165120">
    <property type="component" value="Unassembled WGS sequence"/>
</dbReference>
<protein>
    <submittedName>
        <fullName evidence="1">Unnamed protein product</fullName>
    </submittedName>
</protein>